<sequence length="837" mass="95723">MVRRQSVNGPSFDCQLAGNMTQIIPLDFPDNTVSPGPADLLSVSIQEPLIVEIPSNPESHLGLSQEEEKNKEEERETRDESEDEDDNKLLDVDIILMDATGEMPATRKRQNDGNTPAPKRVRRSRKAKEEEKENIIRTSVNSTPDASIAGSSRVSPIASTNRRKTKPVNLCNLEKTLTNFNKEDVINKMREENIDNRMFLVRNVVRWRKLEDKHLKFSRRRKVAIADVLPRLQEKMVKANKHYDLCTVNFTGIRSLGTFSEHQTNATNAASVQTYTIIVDEKKQVQVLNNALCTISLEDKFLSAELDRNLKKITLTAEEFTNAQKIYFATVVTRMVLLGEKRFSRMATVANPKGIKARVQQKVEPEKLSLMKEVRIGCTQMYQKDKFSKLHDGVMRILLRDEDDPFILSRKIFKQAGSSIDWLVNVDNLHFLSEKNSTNQDAHTARLIFEVSAFGFHDILEEAEKSRVQSPRRSRANTLTSPKRCVVDKKVPFSGHTEKGVYYLMAVRKAARFPWFRVQKTENELVQLARNGKWFEESVITHIADSCFYRKIVHRSRLVAIQAIAAEREAKIAAARAAGLIVDDTRNSAVGKRKVYGLDFVQSEGHGPFLKNIYRTRDTTHIPPLIPKKDTMEEVDLSERNDPVFSLGNAPLCNSLSLRLQERIHIPKKYENHGSEMSVVNKPASQVRRDVHNTKLKAVVVKKSIVVPRKKNPAHVVGALDTDLDGRPFPTTCEIFFPYAKHETYNMLLKDYIVSIGWRGGSYSSEQKSRLLSGFIEQNYEMIFEHGLENVYLKHLQVVGMHSFNWKQIHYTAPRDKYLDLKKKWTEQHCPSTSRKN</sequence>
<dbReference type="EMBL" id="CP090891">
    <property type="protein sequence ID" value="ULU11367.1"/>
    <property type="molecule type" value="Genomic_DNA"/>
</dbReference>
<feature type="compositionally biased region" description="Polar residues" evidence="1">
    <location>
        <begin position="142"/>
        <end position="160"/>
    </location>
</feature>
<gene>
    <name evidence="2" type="ORF">L3Y34_015078</name>
</gene>
<reference evidence="2 3" key="1">
    <citation type="submission" date="2022-05" db="EMBL/GenBank/DDBJ databases">
        <title>Chromosome-level reference genomes for two strains of Caenorhabditis briggsae: an improved platform for comparative genomics.</title>
        <authorList>
            <person name="Stevens L."/>
            <person name="Andersen E.C."/>
        </authorList>
    </citation>
    <scope>NUCLEOTIDE SEQUENCE [LARGE SCALE GENOMIC DNA]</scope>
    <source>
        <strain evidence="2">QX1410_ONT</strain>
        <tissue evidence="2">Whole-organism</tissue>
    </source>
</reference>
<evidence type="ECO:0000313" key="3">
    <source>
        <dbReference type="Proteomes" id="UP000827892"/>
    </source>
</evidence>
<evidence type="ECO:0000256" key="1">
    <source>
        <dbReference type="SAM" id="MobiDB-lite"/>
    </source>
</evidence>
<evidence type="ECO:0000313" key="2">
    <source>
        <dbReference type="EMBL" id="ULU11367.1"/>
    </source>
</evidence>
<dbReference type="Proteomes" id="UP000827892">
    <property type="component" value="Chromosome I"/>
</dbReference>
<feature type="region of interest" description="Disordered" evidence="1">
    <location>
        <begin position="54"/>
        <end position="134"/>
    </location>
</feature>
<organism evidence="2 3">
    <name type="scientific">Caenorhabditis briggsae</name>
    <dbReference type="NCBI Taxonomy" id="6238"/>
    <lineage>
        <taxon>Eukaryota</taxon>
        <taxon>Metazoa</taxon>
        <taxon>Ecdysozoa</taxon>
        <taxon>Nematoda</taxon>
        <taxon>Chromadorea</taxon>
        <taxon>Rhabditida</taxon>
        <taxon>Rhabditina</taxon>
        <taxon>Rhabditomorpha</taxon>
        <taxon>Rhabditoidea</taxon>
        <taxon>Rhabditidae</taxon>
        <taxon>Peloderinae</taxon>
        <taxon>Caenorhabditis</taxon>
    </lineage>
</organism>
<dbReference type="AlphaFoldDB" id="A0AAE9DV10"/>
<accession>A0AAE9DV10</accession>
<protein>
    <submittedName>
        <fullName evidence="2">Uncharacterized protein</fullName>
    </submittedName>
</protein>
<feature type="compositionally biased region" description="Basic and acidic residues" evidence="1">
    <location>
        <begin position="66"/>
        <end position="78"/>
    </location>
</feature>
<proteinExistence type="predicted"/>
<feature type="region of interest" description="Disordered" evidence="1">
    <location>
        <begin position="142"/>
        <end position="161"/>
    </location>
</feature>
<name>A0AAE9DV10_CAEBR</name>